<dbReference type="RefSeq" id="WP_344720590.1">
    <property type="nucleotide sequence ID" value="NZ_BAAAYG010000007.1"/>
</dbReference>
<name>A0ABP6RGJ4_9MICC</name>
<keyword evidence="1" id="KW-1133">Transmembrane helix</keyword>
<comment type="caution">
    <text evidence="2">The sequence shown here is derived from an EMBL/GenBank/DDBJ whole genome shotgun (WGS) entry which is preliminary data.</text>
</comment>
<protein>
    <recommendedName>
        <fullName evidence="4">PAP2 superfamily protein</fullName>
    </recommendedName>
</protein>
<accession>A0ABP6RGJ4</accession>
<proteinExistence type="predicted"/>
<keyword evidence="1" id="KW-0812">Transmembrane</keyword>
<feature type="transmembrane region" description="Helical" evidence="1">
    <location>
        <begin position="21"/>
        <end position="43"/>
    </location>
</feature>
<dbReference type="EMBL" id="BAAAYG010000007">
    <property type="protein sequence ID" value="GAA3285694.1"/>
    <property type="molecule type" value="Genomic_DNA"/>
</dbReference>
<feature type="transmembrane region" description="Helical" evidence="1">
    <location>
        <begin position="89"/>
        <end position="108"/>
    </location>
</feature>
<organism evidence="2 3">
    <name type="scientific">Nesterenkonia halobia</name>
    <dbReference type="NCBI Taxonomy" id="37922"/>
    <lineage>
        <taxon>Bacteria</taxon>
        <taxon>Bacillati</taxon>
        <taxon>Actinomycetota</taxon>
        <taxon>Actinomycetes</taxon>
        <taxon>Micrococcales</taxon>
        <taxon>Micrococcaceae</taxon>
        <taxon>Nesterenkonia</taxon>
    </lineage>
</organism>
<feature type="transmembrane region" description="Helical" evidence="1">
    <location>
        <begin position="184"/>
        <end position="208"/>
    </location>
</feature>
<reference evidence="3" key="1">
    <citation type="journal article" date="2019" name="Int. J. Syst. Evol. Microbiol.">
        <title>The Global Catalogue of Microorganisms (GCM) 10K type strain sequencing project: providing services to taxonomists for standard genome sequencing and annotation.</title>
        <authorList>
            <consortium name="The Broad Institute Genomics Platform"/>
            <consortium name="The Broad Institute Genome Sequencing Center for Infectious Disease"/>
            <person name="Wu L."/>
            <person name="Ma J."/>
        </authorList>
    </citation>
    <scope>NUCLEOTIDE SEQUENCE [LARGE SCALE GENOMIC DNA]</scope>
    <source>
        <strain evidence="3">JCM 11483</strain>
    </source>
</reference>
<evidence type="ECO:0008006" key="4">
    <source>
        <dbReference type="Google" id="ProtNLM"/>
    </source>
</evidence>
<feature type="transmembrane region" description="Helical" evidence="1">
    <location>
        <begin position="160"/>
        <end position="177"/>
    </location>
</feature>
<keyword evidence="1" id="KW-0472">Membrane</keyword>
<feature type="transmembrane region" description="Helical" evidence="1">
    <location>
        <begin position="114"/>
        <end position="131"/>
    </location>
</feature>
<feature type="transmembrane region" description="Helical" evidence="1">
    <location>
        <begin position="138"/>
        <end position="154"/>
    </location>
</feature>
<evidence type="ECO:0000313" key="2">
    <source>
        <dbReference type="EMBL" id="GAA3285694.1"/>
    </source>
</evidence>
<keyword evidence="3" id="KW-1185">Reference proteome</keyword>
<evidence type="ECO:0000256" key="1">
    <source>
        <dbReference type="SAM" id="Phobius"/>
    </source>
</evidence>
<gene>
    <name evidence="2" type="ORF">GCM10020260_18690</name>
</gene>
<dbReference type="Proteomes" id="UP001501736">
    <property type="component" value="Unassembled WGS sequence"/>
</dbReference>
<feature type="transmembrane region" description="Helical" evidence="1">
    <location>
        <begin position="49"/>
        <end position="68"/>
    </location>
</feature>
<sequence>MPSAAARLTPGPRRAARRRAAHLLSEALSPFILVTLVLVWVALLTDPRWWWAALLSAVFFAGIPWLASRAMVRRGLATDPFIRHRRQRHLFYGIALASMLLGAASLLLVPTSEAVRWSGVLGVGTQLTALIINTRLKISIHALTAALAAVIVPAGLDHPVWWVVGMLVWAAASWSRLELRRHTGLDIVLGSLLGASVGAALLAILGGLPTMG</sequence>
<evidence type="ECO:0000313" key="3">
    <source>
        <dbReference type="Proteomes" id="UP001501736"/>
    </source>
</evidence>